<comment type="similarity">
    <text evidence="1">Belongs to the peptidase S66 family.</text>
</comment>
<feature type="domain" description="LD-carboxypeptidase C-terminal" evidence="7">
    <location>
        <begin position="181"/>
        <end position="297"/>
    </location>
</feature>
<dbReference type="AlphaFoldDB" id="A0A485M4H5"/>
<sequence length="313" mass="33546">MALRKPFALVPGSTLGIIAPASPVAGPACIEEGIRLLEGLGFRVVLGKYALNKNKYLAGSDPERAADLCAMFLDPRINGVVCLRGGYGSMRLLHRIDYRIIRRNPKVLVGYSDITALQLAIWKKAGLVTFSGPMLAPDFACAGNGTMLKQFYRALTNPRPLGVIPPAPGDRAVVINPGRARGRLLGGNLSLVTATLGTPYEINTRGVILFLEEVNEQPYRIDRMLRQLWLAGKLQAAAGIVFGKFAGCEAADSEESFSLLEVLRETLEGIKVPCFYGLGAGHIALKATLPLGIKAEMDAGNCLLVISESATIQ</sequence>
<dbReference type="CDD" id="cd07025">
    <property type="entry name" value="Peptidase_S66"/>
    <property type="match status" value="1"/>
</dbReference>
<accession>A0A485M4H5</accession>
<dbReference type="EMBL" id="CAADRN010000242">
    <property type="protein sequence ID" value="VFU15802.1"/>
    <property type="molecule type" value="Genomic_DNA"/>
</dbReference>
<dbReference type="Pfam" id="PF02016">
    <property type="entry name" value="Peptidase_S66"/>
    <property type="match status" value="1"/>
</dbReference>
<name>A0A485M4H5_9ZZZZ</name>
<dbReference type="InterPro" id="IPR040449">
    <property type="entry name" value="Peptidase_S66_N"/>
</dbReference>
<dbReference type="GO" id="GO:0004180">
    <property type="term" value="F:carboxypeptidase activity"/>
    <property type="evidence" value="ECO:0007669"/>
    <property type="project" value="UniProtKB-KW"/>
</dbReference>
<evidence type="ECO:0000256" key="5">
    <source>
        <dbReference type="ARBA" id="ARBA00022825"/>
    </source>
</evidence>
<dbReference type="InterPro" id="IPR027461">
    <property type="entry name" value="Carboxypeptidase_A_C_sf"/>
</dbReference>
<dbReference type="SUPFAM" id="SSF141986">
    <property type="entry name" value="LD-carboxypeptidase A C-terminal domain-like"/>
    <property type="match status" value="1"/>
</dbReference>
<keyword evidence="3" id="KW-0645">Protease</keyword>
<keyword evidence="2 8" id="KW-0121">Carboxypeptidase</keyword>
<gene>
    <name evidence="8" type="primary">ykfA</name>
    <name evidence="8" type="ORF">SCFA_3160003</name>
</gene>
<dbReference type="Gene3D" id="3.40.50.10740">
    <property type="entry name" value="Class I glutamine amidotransferase-like"/>
    <property type="match status" value="1"/>
</dbReference>
<dbReference type="GO" id="GO:0006508">
    <property type="term" value="P:proteolysis"/>
    <property type="evidence" value="ECO:0007669"/>
    <property type="project" value="UniProtKB-KW"/>
</dbReference>
<evidence type="ECO:0000259" key="7">
    <source>
        <dbReference type="Pfam" id="PF17676"/>
    </source>
</evidence>
<dbReference type="EC" id="3.4.16.-" evidence="8"/>
<dbReference type="InterPro" id="IPR029062">
    <property type="entry name" value="Class_I_gatase-like"/>
</dbReference>
<evidence type="ECO:0000313" key="8">
    <source>
        <dbReference type="EMBL" id="VFU15802.1"/>
    </source>
</evidence>
<protein>
    <submittedName>
        <fullName evidence="8">Putative murein peptide carboxypeptidase</fullName>
        <ecNumber evidence="8">3.4.16.-</ecNumber>
    </submittedName>
</protein>
<reference evidence="8" key="1">
    <citation type="submission" date="2019-03" db="EMBL/GenBank/DDBJ databases">
        <authorList>
            <person name="Hao L."/>
        </authorList>
    </citation>
    <scope>NUCLEOTIDE SEQUENCE</scope>
</reference>
<dbReference type="PANTHER" id="PTHR30237:SF2">
    <property type="entry name" value="MUREIN TETRAPEPTIDE CARBOXYPEPTIDASE"/>
    <property type="match status" value="1"/>
</dbReference>
<dbReference type="Pfam" id="PF17676">
    <property type="entry name" value="Peptidase_S66C"/>
    <property type="match status" value="1"/>
</dbReference>
<evidence type="ECO:0000256" key="3">
    <source>
        <dbReference type="ARBA" id="ARBA00022670"/>
    </source>
</evidence>
<dbReference type="SUPFAM" id="SSF52317">
    <property type="entry name" value="Class I glutamine amidotransferase-like"/>
    <property type="match status" value="1"/>
</dbReference>
<dbReference type="GO" id="GO:0008236">
    <property type="term" value="F:serine-type peptidase activity"/>
    <property type="evidence" value="ECO:0007669"/>
    <property type="project" value="UniProtKB-KW"/>
</dbReference>
<evidence type="ECO:0000256" key="2">
    <source>
        <dbReference type="ARBA" id="ARBA00022645"/>
    </source>
</evidence>
<organism evidence="8">
    <name type="scientific">anaerobic digester metagenome</name>
    <dbReference type="NCBI Taxonomy" id="1263854"/>
    <lineage>
        <taxon>unclassified sequences</taxon>
        <taxon>metagenomes</taxon>
        <taxon>ecological metagenomes</taxon>
    </lineage>
</organism>
<dbReference type="PANTHER" id="PTHR30237">
    <property type="entry name" value="MURAMOYLTETRAPEPTIDE CARBOXYPEPTIDASE"/>
    <property type="match status" value="1"/>
</dbReference>
<dbReference type="InterPro" id="IPR027478">
    <property type="entry name" value="LdcA_N"/>
</dbReference>
<dbReference type="PIRSF" id="PIRSF028757">
    <property type="entry name" value="LD-carboxypeptidase"/>
    <property type="match status" value="1"/>
</dbReference>
<evidence type="ECO:0000256" key="4">
    <source>
        <dbReference type="ARBA" id="ARBA00022801"/>
    </source>
</evidence>
<dbReference type="InterPro" id="IPR040921">
    <property type="entry name" value="Peptidase_S66C"/>
</dbReference>
<dbReference type="Gene3D" id="3.50.30.60">
    <property type="entry name" value="LD-carboxypeptidase A C-terminal domain-like"/>
    <property type="match status" value="1"/>
</dbReference>
<feature type="domain" description="LD-carboxypeptidase N-terminal" evidence="6">
    <location>
        <begin position="16"/>
        <end position="132"/>
    </location>
</feature>
<dbReference type="InterPro" id="IPR003507">
    <property type="entry name" value="S66_fam"/>
</dbReference>
<proteinExistence type="inferred from homology"/>
<keyword evidence="4 8" id="KW-0378">Hydrolase</keyword>
<evidence type="ECO:0000259" key="6">
    <source>
        <dbReference type="Pfam" id="PF02016"/>
    </source>
</evidence>
<evidence type="ECO:0000256" key="1">
    <source>
        <dbReference type="ARBA" id="ARBA00010233"/>
    </source>
</evidence>
<keyword evidence="5" id="KW-0720">Serine protease</keyword>